<dbReference type="Pfam" id="PF00010">
    <property type="entry name" value="HLH"/>
    <property type="match status" value="1"/>
</dbReference>
<accession>A0A096ZX60</accession>
<dbReference type="PANTHER" id="PTHR46266">
    <property type="entry name" value="TRANSCRIPTION FACTOR TT8"/>
    <property type="match status" value="1"/>
</dbReference>
<evidence type="ECO:0000256" key="2">
    <source>
        <dbReference type="ARBA" id="ARBA00005510"/>
    </source>
</evidence>
<dbReference type="PANTHER" id="PTHR46266:SF4">
    <property type="entry name" value="TRANSCRIPTION FACTOR TT8"/>
    <property type="match status" value="1"/>
</dbReference>
<name>A0A096ZX60_PHAEQ</name>
<proteinExistence type="evidence at transcript level"/>
<dbReference type="SUPFAM" id="SSF47459">
    <property type="entry name" value="HLH, helix-loop-helix DNA-binding domain"/>
    <property type="match status" value="1"/>
</dbReference>
<dbReference type="InterPro" id="IPR011598">
    <property type="entry name" value="bHLH_dom"/>
</dbReference>
<dbReference type="InterPro" id="IPR025610">
    <property type="entry name" value="MYC/MYB_N"/>
</dbReference>
<keyword evidence="4" id="KW-0010">Activator</keyword>
<evidence type="ECO:0000256" key="7">
    <source>
        <dbReference type="SAM" id="Coils"/>
    </source>
</evidence>
<protein>
    <submittedName>
        <fullName evidence="9">BHLH transcription factor</fullName>
    </submittedName>
</protein>
<dbReference type="AlphaFoldDB" id="A0A096ZX60"/>
<dbReference type="OrthoDB" id="690068at2759"/>
<evidence type="ECO:0000313" key="9">
    <source>
        <dbReference type="EMBL" id="AIS35934.1"/>
    </source>
</evidence>
<evidence type="ECO:0000256" key="5">
    <source>
        <dbReference type="ARBA" id="ARBA00023163"/>
    </source>
</evidence>
<sequence length="603" mass="68477">MEEHPLPKTKQIKQMLQTVVQKLGWTYSLFWKLCSHQGLLVWGDGCYNGTIKTRKTVQATGGESSELMEIGRSEELRELFEFLSAGEECGERRRPGLALLPEDLTECEWFYLLCMSFTFSPGCGLPGKAFETQNHVWLTRANDTTSQLFSRSILAKSAGIQTVVCIPLTNGVLELGTEEMVKEDIHLTQKARDIFVDIHINSPSPALSEHSTSSPALEFETSPLIHGMDGLCQETEEEIYNENEDWNNGNSTESEIKKAFSKSELEIGRNVSEQTNFPRMVEIESMELGFANNGAGDLERSQIEVLEVDQRYRRVHSFDQDDKELYLAWNFLHDGPCNDLQCSSVSMQVTELPPEDFHYSEGSFISQLSLSAFSKWFNENQIITETRTSQRMLKDILSVLPNIHDKTYVNSAHMRGKKSGSWKGILQDETNGNHVVAERRRREKLNKRFMVLRALVPCVTKLDKASILADTIEHVRQLRQHIHDLESQNKKTSNLLAVKVSDSHNQINSPEKATKVWGDSSLGIQVSITESNAVIRLQCHYKDGILLKIMQKLDELNLETTFVNSTMANGKFMAEFKTKVKEPCGMRASIREIKWAIHQLLSH</sequence>
<dbReference type="InterPro" id="IPR036638">
    <property type="entry name" value="HLH_DNA-bd_sf"/>
</dbReference>
<dbReference type="Pfam" id="PF14215">
    <property type="entry name" value="bHLH-MYC_N"/>
    <property type="match status" value="1"/>
</dbReference>
<keyword evidence="7" id="KW-0175">Coiled coil</keyword>
<dbReference type="Gene3D" id="4.10.280.10">
    <property type="entry name" value="Helix-loop-helix DNA-binding domain"/>
    <property type="match status" value="1"/>
</dbReference>
<reference evidence="9" key="1">
    <citation type="submission" date="2013-10" db="EMBL/GenBank/DDBJ databases">
        <title>Trio of R2R3-MYB Transcription Factors Regulate Flower Pigmentation Patterning Spatially and Temporally in Phalaenopsis Orchids.</title>
        <authorList>
            <person name="Hsu C.-C."/>
            <person name="Chen Y.-Y."/>
            <person name="Tsai W.-C."/>
            <person name="Chen W.-H."/>
            <person name="Chen H.-H."/>
        </authorList>
    </citation>
    <scope>NUCLEOTIDE SEQUENCE</scope>
</reference>
<evidence type="ECO:0000256" key="3">
    <source>
        <dbReference type="ARBA" id="ARBA00023015"/>
    </source>
</evidence>
<keyword evidence="3" id="KW-0805">Transcription regulation</keyword>
<dbReference type="SMART" id="SM00353">
    <property type="entry name" value="HLH"/>
    <property type="match status" value="1"/>
</dbReference>
<keyword evidence="5" id="KW-0804">Transcription</keyword>
<dbReference type="EMBL" id="KF769482">
    <property type="protein sequence ID" value="AIS35934.1"/>
    <property type="molecule type" value="mRNA"/>
</dbReference>
<evidence type="ECO:0000259" key="8">
    <source>
        <dbReference type="PROSITE" id="PS50888"/>
    </source>
</evidence>
<comment type="subcellular location">
    <subcellularLocation>
        <location evidence="1">Nucleus</location>
    </subcellularLocation>
</comment>
<organism evidence="9">
    <name type="scientific">Phalaenopsis equestris</name>
    <name type="common">Moth orchid</name>
    <dbReference type="NCBI Taxonomy" id="78828"/>
    <lineage>
        <taxon>Eukaryota</taxon>
        <taxon>Viridiplantae</taxon>
        <taxon>Streptophyta</taxon>
        <taxon>Embryophyta</taxon>
        <taxon>Tracheophyta</taxon>
        <taxon>Spermatophyta</taxon>
        <taxon>Magnoliopsida</taxon>
        <taxon>Liliopsida</taxon>
        <taxon>Asparagales</taxon>
        <taxon>Orchidaceae</taxon>
        <taxon>Epidendroideae</taxon>
        <taxon>Vandeae</taxon>
        <taxon>Aeridinae</taxon>
        <taxon>Phalaenopsis</taxon>
    </lineage>
</organism>
<feature type="coiled-coil region" evidence="7">
    <location>
        <begin position="468"/>
        <end position="495"/>
    </location>
</feature>
<keyword evidence="6" id="KW-0539">Nucleus</keyword>
<evidence type="ECO:0000256" key="4">
    <source>
        <dbReference type="ARBA" id="ARBA00023159"/>
    </source>
</evidence>
<gene>
    <name evidence="9" type="primary">bHLH1</name>
</gene>
<dbReference type="GO" id="GO:0005634">
    <property type="term" value="C:nucleus"/>
    <property type="evidence" value="ECO:0007669"/>
    <property type="project" value="UniProtKB-SubCell"/>
</dbReference>
<dbReference type="GO" id="GO:0046983">
    <property type="term" value="F:protein dimerization activity"/>
    <property type="evidence" value="ECO:0007669"/>
    <property type="project" value="InterPro"/>
</dbReference>
<evidence type="ECO:0000256" key="1">
    <source>
        <dbReference type="ARBA" id="ARBA00004123"/>
    </source>
</evidence>
<feature type="domain" description="BHLH" evidence="8">
    <location>
        <begin position="429"/>
        <end position="478"/>
    </location>
</feature>
<dbReference type="InterPro" id="IPR054502">
    <property type="entry name" value="bHLH-TF_ACT-like_plant"/>
</dbReference>
<comment type="similarity">
    <text evidence="2">Belongs to the bHLH protein family.</text>
</comment>
<dbReference type="PROSITE" id="PS50888">
    <property type="entry name" value="BHLH"/>
    <property type="match status" value="1"/>
</dbReference>
<evidence type="ECO:0000256" key="6">
    <source>
        <dbReference type="ARBA" id="ARBA00023242"/>
    </source>
</evidence>
<dbReference type="Pfam" id="PF22754">
    <property type="entry name" value="bHLH-TF_ACT-like_plant"/>
    <property type="match status" value="1"/>
</dbReference>